<dbReference type="SUPFAM" id="SSF52113">
    <property type="entry name" value="BRCT domain"/>
    <property type="match status" value="1"/>
</dbReference>
<comment type="catalytic activity">
    <reaction evidence="4">
        <text>NAD(+) + (ADP-D-ribosyl)n-acceptor = nicotinamide + (ADP-D-ribosyl)n+1-acceptor + H(+).</text>
        <dbReference type="EC" id="2.4.2.30"/>
    </reaction>
</comment>
<name>A0A1V6SM12_9EURO</name>
<keyword evidence="3 5" id="KW-0520">NAD</keyword>
<dbReference type="Gene3D" id="3.40.50.10190">
    <property type="entry name" value="BRCT domain"/>
    <property type="match status" value="1"/>
</dbReference>
<evidence type="ECO:0000313" key="8">
    <source>
        <dbReference type="EMBL" id="OQE14898.1"/>
    </source>
</evidence>
<evidence type="ECO:0000259" key="6">
    <source>
        <dbReference type="PROSITE" id="PS50172"/>
    </source>
</evidence>
<dbReference type="PROSITE" id="PS51059">
    <property type="entry name" value="PARP_CATALYTIC"/>
    <property type="match status" value="1"/>
</dbReference>
<dbReference type="GO" id="GO:0003950">
    <property type="term" value="F:NAD+ poly-ADP-ribosyltransferase activity"/>
    <property type="evidence" value="ECO:0007669"/>
    <property type="project" value="UniProtKB-UniRule"/>
</dbReference>
<dbReference type="Pfam" id="PF00644">
    <property type="entry name" value="PARP"/>
    <property type="match status" value="1"/>
</dbReference>
<evidence type="ECO:0000259" key="7">
    <source>
        <dbReference type="PROSITE" id="PS51059"/>
    </source>
</evidence>
<protein>
    <recommendedName>
        <fullName evidence="5">Poly [ADP-ribose] polymerase</fullName>
        <shortName evidence="5">PARP</shortName>
        <ecNumber evidence="5">2.4.2.-</ecNumber>
    </recommendedName>
</protein>
<dbReference type="GO" id="GO:0005730">
    <property type="term" value="C:nucleolus"/>
    <property type="evidence" value="ECO:0007669"/>
    <property type="project" value="TreeGrafter"/>
</dbReference>
<dbReference type="PROSITE" id="PS50172">
    <property type="entry name" value="BRCT"/>
    <property type="match status" value="1"/>
</dbReference>
<feature type="domain" description="PARP catalytic" evidence="7">
    <location>
        <begin position="458"/>
        <end position="711"/>
    </location>
</feature>
<sequence>MTSPNPFLSGLTIAVSGNLQQGNVHSDVQIQTQRYGGKFEDLNISNCTHLIASVRAVENEFKKVREASEVDGLFIVSEEWFFKSIEQEMVLDVKQYLLKAPFMAKRLLKKLQGQKPGRVETDAAKDSKSQPKTHARILEKKHELHAMIDDDCPYKSKKPAPHLTILMAHKFVEKDDIVVWLDDNNVAWDAILIKDLSAPVTTSRSYRSYPTAAAITYNSRLLRLQLLYDLKKKAYLFWNKDSSALIPTNEIESFRGNEAFGDRNVRIVFKNYFFEKTGLSWESRWDTPQKDKFVFVPRIFEDVEVEEAASSALNGDHRRVKLPQAVYDVLGTIFTNSQKAHAEAVIKKVACGRFDDKEWHFRLTLRAARSLIHRIKEIVFDRFQRRYESRKELLKTLGKIYLALMWNANLNDPPEWKLPASSEVQTWVKEEIAALELLNNLAYATDMIESPESIPRNQMLNKVYLALGLADMTPVNATSTEYKALVRYFTRAVHWSDTITRTLSLVPINIFRIEREGERDRFMQYQKTHSKLVGDRRLLFHGSEAANFIGILSQGLRTNAQTRYSPGEGIRGIYFADLSSISASYAMRGGLYSQSFCMVLCEVEVGKKIQAFPHAPHGDIKMMHRGGYISALAAGSTDYNKWCDAEIIHPDLAGIQFLDVSANRSTSKRNIIPQTIDGMNGVMFNEWVVYDPAQVRQRYFIHFKMSGQGIW</sequence>
<feature type="domain" description="BRCT" evidence="6">
    <location>
        <begin position="3"/>
        <end position="98"/>
    </location>
</feature>
<evidence type="ECO:0000256" key="2">
    <source>
        <dbReference type="ARBA" id="ARBA00022679"/>
    </source>
</evidence>
<dbReference type="EC" id="2.4.2.-" evidence="5"/>
<dbReference type="Proteomes" id="UP000191285">
    <property type="component" value="Unassembled WGS sequence"/>
</dbReference>
<dbReference type="Pfam" id="PF00533">
    <property type="entry name" value="BRCT"/>
    <property type="match status" value="1"/>
</dbReference>
<dbReference type="InterPro" id="IPR050800">
    <property type="entry name" value="ARTD/PARP"/>
</dbReference>
<proteinExistence type="predicted"/>
<dbReference type="InterPro" id="IPR036420">
    <property type="entry name" value="BRCT_dom_sf"/>
</dbReference>
<evidence type="ECO:0000256" key="5">
    <source>
        <dbReference type="RuleBase" id="RU362114"/>
    </source>
</evidence>
<dbReference type="OrthoDB" id="2017365at2759"/>
<dbReference type="SUPFAM" id="SSF56399">
    <property type="entry name" value="ADP-ribosylation"/>
    <property type="match status" value="1"/>
</dbReference>
<dbReference type="InterPro" id="IPR012317">
    <property type="entry name" value="Poly(ADP-ribose)pol_cat_dom"/>
</dbReference>
<dbReference type="InterPro" id="IPR001357">
    <property type="entry name" value="BRCT_dom"/>
</dbReference>
<evidence type="ECO:0000256" key="1">
    <source>
        <dbReference type="ARBA" id="ARBA00022676"/>
    </source>
</evidence>
<evidence type="ECO:0000256" key="4">
    <source>
        <dbReference type="ARBA" id="ARBA00033987"/>
    </source>
</evidence>
<accession>A0A1V6SM12</accession>
<keyword evidence="9" id="KW-1185">Reference proteome</keyword>
<dbReference type="PANTHER" id="PTHR10459:SF60">
    <property type="entry name" value="POLY [ADP-RIBOSE] POLYMERASE 2"/>
    <property type="match status" value="1"/>
</dbReference>
<gene>
    <name evidence="8" type="ORF">PENSTE_c032G01671</name>
</gene>
<comment type="caution">
    <text evidence="8">The sequence shown here is derived from an EMBL/GenBank/DDBJ whole genome shotgun (WGS) entry which is preliminary data.</text>
</comment>
<keyword evidence="2 5" id="KW-0808">Transferase</keyword>
<evidence type="ECO:0000256" key="3">
    <source>
        <dbReference type="ARBA" id="ARBA00023027"/>
    </source>
</evidence>
<keyword evidence="1 5" id="KW-0328">Glycosyltransferase</keyword>
<dbReference type="PANTHER" id="PTHR10459">
    <property type="entry name" value="DNA LIGASE"/>
    <property type="match status" value="1"/>
</dbReference>
<organism evidence="8 9">
    <name type="scientific">Penicillium steckii</name>
    <dbReference type="NCBI Taxonomy" id="303698"/>
    <lineage>
        <taxon>Eukaryota</taxon>
        <taxon>Fungi</taxon>
        <taxon>Dikarya</taxon>
        <taxon>Ascomycota</taxon>
        <taxon>Pezizomycotina</taxon>
        <taxon>Eurotiomycetes</taxon>
        <taxon>Eurotiomycetidae</taxon>
        <taxon>Eurotiales</taxon>
        <taxon>Aspergillaceae</taxon>
        <taxon>Penicillium</taxon>
    </lineage>
</organism>
<dbReference type="EMBL" id="MLKD01000032">
    <property type="protein sequence ID" value="OQE14898.1"/>
    <property type="molecule type" value="Genomic_DNA"/>
</dbReference>
<dbReference type="GO" id="GO:0006302">
    <property type="term" value="P:double-strand break repair"/>
    <property type="evidence" value="ECO:0007669"/>
    <property type="project" value="TreeGrafter"/>
</dbReference>
<evidence type="ECO:0000313" key="9">
    <source>
        <dbReference type="Proteomes" id="UP000191285"/>
    </source>
</evidence>
<dbReference type="GO" id="GO:0070212">
    <property type="term" value="P:protein poly-ADP-ribosylation"/>
    <property type="evidence" value="ECO:0007669"/>
    <property type="project" value="TreeGrafter"/>
</dbReference>
<dbReference type="Gene3D" id="3.90.228.10">
    <property type="match status" value="1"/>
</dbReference>
<dbReference type="AlphaFoldDB" id="A0A1V6SM12"/>
<dbReference type="STRING" id="303698.A0A1V6SM12"/>
<dbReference type="GO" id="GO:1990404">
    <property type="term" value="F:NAD+-protein mono-ADP-ribosyltransferase activity"/>
    <property type="evidence" value="ECO:0007669"/>
    <property type="project" value="TreeGrafter"/>
</dbReference>
<reference evidence="9" key="1">
    <citation type="journal article" date="2017" name="Nat. Microbiol.">
        <title>Global analysis of biosynthetic gene clusters reveals vast potential of secondary metabolite production in Penicillium species.</title>
        <authorList>
            <person name="Nielsen J.C."/>
            <person name="Grijseels S."/>
            <person name="Prigent S."/>
            <person name="Ji B."/>
            <person name="Dainat J."/>
            <person name="Nielsen K.F."/>
            <person name="Frisvad J.C."/>
            <person name="Workman M."/>
            <person name="Nielsen J."/>
        </authorList>
    </citation>
    <scope>NUCLEOTIDE SEQUENCE [LARGE SCALE GENOMIC DNA]</scope>
    <source>
        <strain evidence="9">IBT 24891</strain>
    </source>
</reference>